<dbReference type="AlphaFoldDB" id="A0A0F9DH98"/>
<reference evidence="1" key="1">
    <citation type="journal article" date="2015" name="Nature">
        <title>Complex archaea that bridge the gap between prokaryotes and eukaryotes.</title>
        <authorList>
            <person name="Spang A."/>
            <person name="Saw J.H."/>
            <person name="Jorgensen S.L."/>
            <person name="Zaremba-Niedzwiedzka K."/>
            <person name="Martijn J."/>
            <person name="Lind A.E."/>
            <person name="van Eijk R."/>
            <person name="Schleper C."/>
            <person name="Guy L."/>
            <person name="Ettema T.J."/>
        </authorList>
    </citation>
    <scope>NUCLEOTIDE SEQUENCE</scope>
</reference>
<accession>A0A0F9DH98</accession>
<organism evidence="1">
    <name type="scientific">marine sediment metagenome</name>
    <dbReference type="NCBI Taxonomy" id="412755"/>
    <lineage>
        <taxon>unclassified sequences</taxon>
        <taxon>metagenomes</taxon>
        <taxon>ecological metagenomes</taxon>
    </lineage>
</organism>
<dbReference type="EMBL" id="LAZR01031627">
    <property type="protein sequence ID" value="KKL53196.1"/>
    <property type="molecule type" value="Genomic_DNA"/>
</dbReference>
<name>A0A0F9DH98_9ZZZZ</name>
<comment type="caution">
    <text evidence="1">The sequence shown here is derived from an EMBL/GenBank/DDBJ whole genome shotgun (WGS) entry which is preliminary data.</text>
</comment>
<gene>
    <name evidence="1" type="ORF">LCGC14_2277840</name>
</gene>
<sequence>MNIVSKKENMELLTRMECHKAGVTFVGIQSYKGRDLVYFNHQFNESTLGIWYQDGFTVEKIREKIEQCKAKYNK</sequence>
<proteinExistence type="predicted"/>
<evidence type="ECO:0000313" key="1">
    <source>
        <dbReference type="EMBL" id="KKL53196.1"/>
    </source>
</evidence>
<protein>
    <submittedName>
        <fullName evidence="1">Uncharacterized protein</fullName>
    </submittedName>
</protein>